<dbReference type="Gene3D" id="2.60.120.10">
    <property type="entry name" value="Jelly Rolls"/>
    <property type="match status" value="1"/>
</dbReference>
<name>A0A840G8V7_RHOTE</name>
<feature type="compositionally biased region" description="Basic and acidic residues" evidence="5">
    <location>
        <begin position="1"/>
        <end position="12"/>
    </location>
</feature>
<dbReference type="OrthoDB" id="9809338at2"/>
<organism evidence="7 8">
    <name type="scientific">Rhodocyclus tenuis</name>
    <name type="common">Rhodospirillum tenue</name>
    <dbReference type="NCBI Taxonomy" id="1066"/>
    <lineage>
        <taxon>Bacteria</taxon>
        <taxon>Pseudomonadati</taxon>
        <taxon>Pseudomonadota</taxon>
        <taxon>Betaproteobacteria</taxon>
        <taxon>Rhodocyclales</taxon>
        <taxon>Rhodocyclaceae</taxon>
        <taxon>Rhodocyclus</taxon>
    </lineage>
</organism>
<dbReference type="InterPro" id="IPR018060">
    <property type="entry name" value="HTH_AraC"/>
</dbReference>
<dbReference type="InterPro" id="IPR003313">
    <property type="entry name" value="AraC-bd"/>
</dbReference>
<reference evidence="7 8" key="1">
    <citation type="submission" date="2020-08" db="EMBL/GenBank/DDBJ databases">
        <title>Genome sequencing of Purple Non-Sulfur Bacteria from various extreme environments.</title>
        <authorList>
            <person name="Mayer M."/>
        </authorList>
    </citation>
    <scope>NUCLEOTIDE SEQUENCE [LARGE SCALE GENOMIC DNA]</scope>
    <source>
        <strain evidence="7 8">2761</strain>
    </source>
</reference>
<protein>
    <submittedName>
        <fullName evidence="7">AraC-like DNA-binding protein</fullName>
    </submittedName>
</protein>
<dbReference type="PROSITE" id="PS01124">
    <property type="entry name" value="HTH_ARAC_FAMILY_2"/>
    <property type="match status" value="1"/>
</dbReference>
<keyword evidence="8" id="KW-1185">Reference proteome</keyword>
<dbReference type="Gene3D" id="1.10.10.60">
    <property type="entry name" value="Homeodomain-like"/>
    <property type="match status" value="2"/>
</dbReference>
<evidence type="ECO:0000256" key="5">
    <source>
        <dbReference type="SAM" id="MobiDB-lite"/>
    </source>
</evidence>
<dbReference type="PROSITE" id="PS00041">
    <property type="entry name" value="HTH_ARAC_FAMILY_1"/>
    <property type="match status" value="2"/>
</dbReference>
<proteinExistence type="predicted"/>
<feature type="region of interest" description="Disordered" evidence="5">
    <location>
        <begin position="1"/>
        <end position="35"/>
    </location>
</feature>
<dbReference type="GO" id="GO:0043565">
    <property type="term" value="F:sequence-specific DNA binding"/>
    <property type="evidence" value="ECO:0007669"/>
    <property type="project" value="InterPro"/>
</dbReference>
<sequence length="291" mass="30888">MAGSDGRREGIRGDTIQGDTMQQPSTSLEAGALPRSPLRSQVRRWSLPALEQVHHRRPGQEWIPHWHGEWSIGAIVHGECLCSIAGAPIRAVAGDVLAIAPQTVHTGALTPAGGVGEVFVVMLYVADAWFAANDLLPPLASGFRHLPALAAAAANLSSLAEVELWLCRALPAIAEHSPAAAPTRAPTPAARQILAALQSAVDAGPLSIGELAAHCAISRERLHRVIRRWTGMSPSAYLRALRVHKAREMLFAGDSLATIAAVCGFADQAHFTRAFRQSFGYTPGDLLAAAR</sequence>
<dbReference type="EMBL" id="JACIGE010000005">
    <property type="protein sequence ID" value="MBB4247340.1"/>
    <property type="molecule type" value="Genomic_DNA"/>
</dbReference>
<dbReference type="InterPro" id="IPR050204">
    <property type="entry name" value="AraC_XylS_family_regulators"/>
</dbReference>
<keyword evidence="3" id="KW-0010">Activator</keyword>
<dbReference type="InterPro" id="IPR009057">
    <property type="entry name" value="Homeodomain-like_sf"/>
</dbReference>
<dbReference type="SMART" id="SM00342">
    <property type="entry name" value="HTH_ARAC"/>
    <property type="match status" value="1"/>
</dbReference>
<dbReference type="PANTHER" id="PTHR46796:SF12">
    <property type="entry name" value="HTH-TYPE DNA-BINDING TRANSCRIPTIONAL ACTIVATOR EUTR"/>
    <property type="match status" value="1"/>
</dbReference>
<dbReference type="PRINTS" id="PR00032">
    <property type="entry name" value="HTHARAC"/>
</dbReference>
<evidence type="ECO:0000313" key="8">
    <source>
        <dbReference type="Proteomes" id="UP000587070"/>
    </source>
</evidence>
<keyword evidence="2 7" id="KW-0238">DNA-binding</keyword>
<keyword evidence="1" id="KW-0805">Transcription regulation</keyword>
<dbReference type="RefSeq" id="WP_153116108.1">
    <property type="nucleotide sequence ID" value="NZ_JACIGE010000005.1"/>
</dbReference>
<dbReference type="SUPFAM" id="SSF46689">
    <property type="entry name" value="Homeodomain-like"/>
    <property type="match status" value="2"/>
</dbReference>
<evidence type="ECO:0000256" key="1">
    <source>
        <dbReference type="ARBA" id="ARBA00023015"/>
    </source>
</evidence>
<evidence type="ECO:0000256" key="2">
    <source>
        <dbReference type="ARBA" id="ARBA00023125"/>
    </source>
</evidence>
<gene>
    <name evidence="7" type="ORF">GGD90_001711</name>
</gene>
<evidence type="ECO:0000256" key="4">
    <source>
        <dbReference type="ARBA" id="ARBA00023163"/>
    </source>
</evidence>
<evidence type="ECO:0000259" key="6">
    <source>
        <dbReference type="PROSITE" id="PS01124"/>
    </source>
</evidence>
<evidence type="ECO:0000313" key="7">
    <source>
        <dbReference type="EMBL" id="MBB4247340.1"/>
    </source>
</evidence>
<dbReference type="InterPro" id="IPR018062">
    <property type="entry name" value="HTH_AraC-typ_CS"/>
</dbReference>
<dbReference type="Proteomes" id="UP000587070">
    <property type="component" value="Unassembled WGS sequence"/>
</dbReference>
<dbReference type="Pfam" id="PF12833">
    <property type="entry name" value="HTH_18"/>
    <property type="match status" value="1"/>
</dbReference>
<dbReference type="InterPro" id="IPR014710">
    <property type="entry name" value="RmlC-like_jellyroll"/>
</dbReference>
<dbReference type="SUPFAM" id="SSF51215">
    <property type="entry name" value="Regulatory protein AraC"/>
    <property type="match status" value="1"/>
</dbReference>
<keyword evidence="4" id="KW-0804">Transcription</keyword>
<accession>A0A840G8V7</accession>
<dbReference type="InterPro" id="IPR020449">
    <property type="entry name" value="Tscrpt_reg_AraC-type_HTH"/>
</dbReference>
<feature type="compositionally biased region" description="Polar residues" evidence="5">
    <location>
        <begin position="17"/>
        <end position="28"/>
    </location>
</feature>
<dbReference type="AlphaFoldDB" id="A0A840G8V7"/>
<dbReference type="InterPro" id="IPR037923">
    <property type="entry name" value="HTH-like"/>
</dbReference>
<evidence type="ECO:0000256" key="3">
    <source>
        <dbReference type="ARBA" id="ARBA00023159"/>
    </source>
</evidence>
<comment type="caution">
    <text evidence="7">The sequence shown here is derived from an EMBL/GenBank/DDBJ whole genome shotgun (WGS) entry which is preliminary data.</text>
</comment>
<dbReference type="PANTHER" id="PTHR46796">
    <property type="entry name" value="HTH-TYPE TRANSCRIPTIONAL ACTIVATOR RHAS-RELATED"/>
    <property type="match status" value="1"/>
</dbReference>
<dbReference type="GO" id="GO:0003700">
    <property type="term" value="F:DNA-binding transcription factor activity"/>
    <property type="evidence" value="ECO:0007669"/>
    <property type="project" value="InterPro"/>
</dbReference>
<dbReference type="Pfam" id="PF02311">
    <property type="entry name" value="AraC_binding"/>
    <property type="match status" value="1"/>
</dbReference>
<feature type="domain" description="HTH araC/xylS-type" evidence="6">
    <location>
        <begin position="191"/>
        <end position="289"/>
    </location>
</feature>